<proteinExistence type="predicted"/>
<dbReference type="Proteomes" id="UP001160148">
    <property type="component" value="Unassembled WGS sequence"/>
</dbReference>
<dbReference type="PANTHER" id="PTHR31511:SF12">
    <property type="entry name" value="RHO TERMINATION FACTOR N-TERMINAL DOMAIN-CONTAINING PROTEIN"/>
    <property type="match status" value="1"/>
</dbReference>
<dbReference type="PROSITE" id="PS50157">
    <property type="entry name" value="ZINC_FINGER_C2H2_2"/>
    <property type="match status" value="2"/>
</dbReference>
<evidence type="ECO:0000313" key="3">
    <source>
        <dbReference type="EMBL" id="CAI6376572.1"/>
    </source>
</evidence>
<dbReference type="InterPro" id="IPR023211">
    <property type="entry name" value="DNA_pol_palm_dom_sf"/>
</dbReference>
<sequence>MYKCDQCPSVFSAKRNLVAHQKKHAGVRFPCTACPSTFSYKNNLNKHLKNIHGIVSARLRPLPAAPIIDQPARPSVIQFAPRIVAPDSETPDSCVIIEDDDTGIIPAGPSYELQHQSNIPNDGYDDMCVAVLENAQNAGLCEASGIVRSRPLQRGEIEIAPDIIVPDIPAGPSNELRHQSNMPNDEYDDMCVAVLENAQNAGLFDAPGKTMENVRKRMEMKLVSCDRRLQKFINKSTFKYCTTYSENLNAVTLENKIINFCKPIYIGLAVLDISKSLIYDYHYNVMQKHYGDKIELMYTDTDSLVYYIQTDDFYEDLKNNNNLFNRMDTSNLPEDHQCFISERKKIPGLFSDETDGLVMTEFCALRAKSYAYILDGREKIRAKGIRRHVVKNHMTFNDHKKCLFGEEEMDVKRENVSIRSFKHQLMTIKSNKLTFNNFDDKRVILEDKIHTLAHGHYSLNEDEPEDDWPELDEEGHNWKEEEKGLMRDLLHCIT</sequence>
<feature type="domain" description="C2H2-type" evidence="2">
    <location>
        <begin position="2"/>
        <end position="29"/>
    </location>
</feature>
<dbReference type="InterPro" id="IPR013087">
    <property type="entry name" value="Znf_C2H2_type"/>
</dbReference>
<keyword evidence="1" id="KW-0863">Zinc-finger</keyword>
<dbReference type="InterPro" id="IPR036236">
    <property type="entry name" value="Znf_C2H2_sf"/>
</dbReference>
<accession>A0AAV0YAB4</accession>
<dbReference type="Gene3D" id="3.30.160.60">
    <property type="entry name" value="Classic Zinc Finger"/>
    <property type="match status" value="2"/>
</dbReference>
<dbReference type="PROSITE" id="PS00028">
    <property type="entry name" value="ZINC_FINGER_C2H2_1"/>
    <property type="match status" value="2"/>
</dbReference>
<dbReference type="InterPro" id="IPR043502">
    <property type="entry name" value="DNA/RNA_pol_sf"/>
</dbReference>
<name>A0AAV0YAB4_9HEMI</name>
<comment type="caution">
    <text evidence="3">The sequence shown here is derived from an EMBL/GenBank/DDBJ whole genome shotgun (WGS) entry which is preliminary data.</text>
</comment>
<protein>
    <recommendedName>
        <fullName evidence="2">C2H2-type domain-containing protein</fullName>
    </recommendedName>
</protein>
<dbReference type="SMART" id="SM00355">
    <property type="entry name" value="ZnF_C2H2"/>
    <property type="match status" value="2"/>
</dbReference>
<feature type="domain" description="C2H2-type" evidence="2">
    <location>
        <begin position="29"/>
        <end position="52"/>
    </location>
</feature>
<dbReference type="SUPFAM" id="SSF56672">
    <property type="entry name" value="DNA/RNA polymerases"/>
    <property type="match status" value="1"/>
</dbReference>
<gene>
    <name evidence="3" type="ORF">MEUPH1_LOCUS29924</name>
</gene>
<organism evidence="3 4">
    <name type="scientific">Macrosiphum euphorbiae</name>
    <name type="common">potato aphid</name>
    <dbReference type="NCBI Taxonomy" id="13131"/>
    <lineage>
        <taxon>Eukaryota</taxon>
        <taxon>Metazoa</taxon>
        <taxon>Ecdysozoa</taxon>
        <taxon>Arthropoda</taxon>
        <taxon>Hexapoda</taxon>
        <taxon>Insecta</taxon>
        <taxon>Pterygota</taxon>
        <taxon>Neoptera</taxon>
        <taxon>Paraneoptera</taxon>
        <taxon>Hemiptera</taxon>
        <taxon>Sternorrhyncha</taxon>
        <taxon>Aphidomorpha</taxon>
        <taxon>Aphidoidea</taxon>
        <taxon>Aphididae</taxon>
        <taxon>Macrosiphini</taxon>
        <taxon>Macrosiphum</taxon>
    </lineage>
</organism>
<keyword evidence="1" id="KW-0862">Zinc</keyword>
<dbReference type="Gene3D" id="3.90.1600.10">
    <property type="entry name" value="Palm domain of DNA polymerase"/>
    <property type="match status" value="1"/>
</dbReference>
<keyword evidence="4" id="KW-1185">Reference proteome</keyword>
<keyword evidence="1" id="KW-0479">Metal-binding</keyword>
<evidence type="ECO:0000256" key="1">
    <source>
        <dbReference type="PROSITE-ProRule" id="PRU00042"/>
    </source>
</evidence>
<dbReference type="AlphaFoldDB" id="A0AAV0YAB4"/>
<dbReference type="EMBL" id="CARXXK010001507">
    <property type="protein sequence ID" value="CAI6376572.1"/>
    <property type="molecule type" value="Genomic_DNA"/>
</dbReference>
<dbReference type="GO" id="GO:0071897">
    <property type="term" value="P:DNA biosynthetic process"/>
    <property type="evidence" value="ECO:0007669"/>
    <property type="project" value="UniProtKB-ARBA"/>
</dbReference>
<evidence type="ECO:0000259" key="2">
    <source>
        <dbReference type="PROSITE" id="PS50157"/>
    </source>
</evidence>
<dbReference type="SUPFAM" id="SSF57667">
    <property type="entry name" value="beta-beta-alpha zinc fingers"/>
    <property type="match status" value="1"/>
</dbReference>
<dbReference type="PANTHER" id="PTHR31511">
    <property type="entry name" value="PROTEIN CBG23764"/>
    <property type="match status" value="1"/>
</dbReference>
<evidence type="ECO:0000313" key="4">
    <source>
        <dbReference type="Proteomes" id="UP001160148"/>
    </source>
</evidence>
<reference evidence="3 4" key="1">
    <citation type="submission" date="2023-01" db="EMBL/GenBank/DDBJ databases">
        <authorList>
            <person name="Whitehead M."/>
        </authorList>
    </citation>
    <scope>NUCLEOTIDE SEQUENCE [LARGE SCALE GENOMIC DNA]</scope>
</reference>
<dbReference type="Pfam" id="PF00096">
    <property type="entry name" value="zf-C2H2"/>
    <property type="match status" value="2"/>
</dbReference>
<dbReference type="GO" id="GO:0008270">
    <property type="term" value="F:zinc ion binding"/>
    <property type="evidence" value="ECO:0007669"/>
    <property type="project" value="UniProtKB-KW"/>
</dbReference>